<dbReference type="EMBL" id="RKHO01000001">
    <property type="protein sequence ID" value="ROR90546.1"/>
    <property type="molecule type" value="Genomic_DNA"/>
</dbReference>
<evidence type="ECO:0000313" key="2">
    <source>
        <dbReference type="EMBL" id="ROR90546.1"/>
    </source>
</evidence>
<protein>
    <submittedName>
        <fullName evidence="2">Polysaccharide pyruvyl transferase</fullName>
    </submittedName>
</protein>
<dbReference type="Proteomes" id="UP000281738">
    <property type="component" value="Unassembled WGS sequence"/>
</dbReference>
<sequence length="596" mass="64874">MGHTDVVVCSFYTADDYYRDHAEKLRKNLADLGVRSELEEIVKAPGEDWADICRRKIAFLGRVCDQHPDARVFWIDVDCRLHDLPAYVRDATADLVGFQRGFSAPSTIGYGNRTRFWEPCFFGIGTSPAARRFVADAVALEATSRLKATDDYFFEESWRTNAPSMSFQVIPSSAVVGRGGAPGVAPFFTFGSSGNVAEFKSKVVQHAQVQGPSRRGSGSRRLALRAAKAAERRLGQRSGRLTHRLRLVADRSGLTHVLTQGSHQPTGSSRHRQGLVNQMVVQGQRGDLEGVRTLASRLNAADVPTAAEAGAQRAAESFAQYALGGGSQDPLTLSWWVRPFPGNFGDWLSPLVLQSVSQRPVTFRSPTAPTTQPHLVMVGSIGRFIGPRSVVVGTGISTEEVELDGRAHYVSVRGPVTADLLRRQGGPAVTSLGDPGVLLSRLLPIERGPHNGRVALVRHFKHAGLPLTLPEDMDELSVLMSHPEEIRSFLEHLAGYRAVVTSAMHVMIACHSYGIPCALVGFRGFEGAVHGSGIKYRDYALGAGLTGDWQPVVVHLDLRRTHVDDLVRQVRIGEDKLDEVEAAVAAGIAAYDERRG</sequence>
<reference evidence="2 3" key="1">
    <citation type="submission" date="2018-11" db="EMBL/GenBank/DDBJ databases">
        <title>Sequencing the genomes of 1000 actinobacteria strains.</title>
        <authorList>
            <person name="Klenk H.-P."/>
        </authorList>
    </citation>
    <scope>NUCLEOTIDE SEQUENCE [LARGE SCALE GENOMIC DNA]</scope>
    <source>
        <strain evidence="2 3">DSM 12652</strain>
    </source>
</reference>
<feature type="domain" description="Polysaccharide pyruvyl transferase" evidence="1">
    <location>
        <begin position="381"/>
        <end position="520"/>
    </location>
</feature>
<comment type="caution">
    <text evidence="2">The sequence shown here is derived from an EMBL/GenBank/DDBJ whole genome shotgun (WGS) entry which is preliminary data.</text>
</comment>
<dbReference type="GO" id="GO:0016740">
    <property type="term" value="F:transferase activity"/>
    <property type="evidence" value="ECO:0007669"/>
    <property type="project" value="UniProtKB-KW"/>
</dbReference>
<evidence type="ECO:0000313" key="3">
    <source>
        <dbReference type="Proteomes" id="UP000281738"/>
    </source>
</evidence>
<dbReference type="InterPro" id="IPR007345">
    <property type="entry name" value="Polysacch_pyruvyl_Trfase"/>
</dbReference>
<gene>
    <name evidence="2" type="ORF">EDD33_1387</name>
</gene>
<dbReference type="Pfam" id="PF04230">
    <property type="entry name" value="PS_pyruv_trans"/>
    <property type="match status" value="1"/>
</dbReference>
<organism evidence="2 3">
    <name type="scientific">Nocardioides aurantiacus</name>
    <dbReference type="NCBI Taxonomy" id="86796"/>
    <lineage>
        <taxon>Bacteria</taxon>
        <taxon>Bacillati</taxon>
        <taxon>Actinomycetota</taxon>
        <taxon>Actinomycetes</taxon>
        <taxon>Propionibacteriales</taxon>
        <taxon>Nocardioidaceae</taxon>
        <taxon>Nocardioides</taxon>
    </lineage>
</organism>
<keyword evidence="2" id="KW-0808">Transferase</keyword>
<keyword evidence="3" id="KW-1185">Reference proteome</keyword>
<dbReference type="AlphaFoldDB" id="A0A3N2CSZ6"/>
<proteinExistence type="predicted"/>
<name>A0A3N2CSZ6_9ACTN</name>
<dbReference type="RefSeq" id="WP_123389681.1">
    <property type="nucleotide sequence ID" value="NZ_RKHO01000001.1"/>
</dbReference>
<accession>A0A3N2CSZ6</accession>
<dbReference type="OrthoDB" id="4144896at2"/>
<evidence type="ECO:0000259" key="1">
    <source>
        <dbReference type="Pfam" id="PF04230"/>
    </source>
</evidence>